<proteinExistence type="predicted"/>
<name>A0AAD5WWN0_9PEZI</name>
<evidence type="ECO:0000313" key="1">
    <source>
        <dbReference type="EMBL" id="KAJ2904862.1"/>
    </source>
</evidence>
<evidence type="ECO:0000313" key="2">
    <source>
        <dbReference type="Proteomes" id="UP001201980"/>
    </source>
</evidence>
<accession>A0AAD5WWN0</accession>
<protein>
    <submittedName>
        <fullName evidence="1">Uncharacterized protein</fullName>
    </submittedName>
</protein>
<sequence>MEASPLFRAPSNWQREAETALVGHPLLLLPIEKDSSGPRAQLVHEGGAKPAPFGKPVANLKGPTLAKHPASGSIYIAVSARAPDKSKANTRTQGADRLRDIALATGTPLRSKRPAPAEFARTSDLLQCLGDHVIHDRNLLYSLCVTCKRLNLIFTPFLDTEVTIDTRWSSLSLINLEIGMSLERWGLPATLTNNPGLQYLALSAWEASLPRVCLAYRNHSWCTYLFNSLSDRYYKLSETPLALKSLHLGLGFVPQNRAFGTARLSAEAALKQLTDLSMLGEFHIDNRCMRARQRRQGVYIRSTERVYDLVSVSTMPKLKRLSIFKEDSEFIQWWRWTAEGDFFRRLSISFAIPPRMELVDETISTWCGSFSDDMLAGLHQTPRMLEISFAAYQWKREDVMATKLHILDELAASGGHVEGLFIWLGEDWLDALKMEGAHCLVGRRGLDATLASKPQRRELAKRPVERVSHVEYLMVFPDVWWVTYERELIPLTQDEIQDIELVKNPLKPSPDLVAPEFWSQGLRPMWLGNRADGDLVLDKK</sequence>
<dbReference type="EMBL" id="JAKWBI020000043">
    <property type="protein sequence ID" value="KAJ2904862.1"/>
    <property type="molecule type" value="Genomic_DNA"/>
</dbReference>
<comment type="caution">
    <text evidence="1">The sequence shown here is derived from an EMBL/GenBank/DDBJ whole genome shotgun (WGS) entry which is preliminary data.</text>
</comment>
<reference evidence="1" key="1">
    <citation type="submission" date="2022-07" db="EMBL/GenBank/DDBJ databases">
        <title>Draft genome sequence of Zalerion maritima ATCC 34329, a (micro)plastics degrading marine fungus.</title>
        <authorList>
            <person name="Paco A."/>
            <person name="Goncalves M.F.M."/>
            <person name="Rocha-Santos T.A.P."/>
            <person name="Alves A."/>
        </authorList>
    </citation>
    <scope>NUCLEOTIDE SEQUENCE</scope>
    <source>
        <strain evidence="1">ATCC 34329</strain>
    </source>
</reference>
<organism evidence="1 2">
    <name type="scientific">Zalerion maritima</name>
    <dbReference type="NCBI Taxonomy" id="339359"/>
    <lineage>
        <taxon>Eukaryota</taxon>
        <taxon>Fungi</taxon>
        <taxon>Dikarya</taxon>
        <taxon>Ascomycota</taxon>
        <taxon>Pezizomycotina</taxon>
        <taxon>Sordariomycetes</taxon>
        <taxon>Lulworthiomycetidae</taxon>
        <taxon>Lulworthiales</taxon>
        <taxon>Lulworthiaceae</taxon>
        <taxon>Zalerion</taxon>
    </lineage>
</organism>
<gene>
    <name evidence="1" type="ORF">MKZ38_007054</name>
</gene>
<dbReference type="Proteomes" id="UP001201980">
    <property type="component" value="Unassembled WGS sequence"/>
</dbReference>
<dbReference type="AlphaFoldDB" id="A0AAD5WWN0"/>
<keyword evidence="2" id="KW-1185">Reference proteome</keyword>